<evidence type="ECO:0000313" key="2">
    <source>
        <dbReference type="Proteomes" id="UP000236592"/>
    </source>
</evidence>
<dbReference type="OrthoDB" id="632640at2"/>
<keyword evidence="2" id="KW-1185">Reference proteome</keyword>
<proteinExistence type="predicted"/>
<accession>A0A2I7SFQ3</accession>
<sequence length="124" mass="14553">MKSYRLLLTFVLVFSFQKVYVQSHFDIVFPRSANERNQKCKSCFETFKNKPKGVKFSIKRDGNNLYFEVNDKDWFNKLFATEGDGMAIDLVTKSKYDCSIDSIENKQIRGRLMRPLYGSLLRKA</sequence>
<dbReference type="RefSeq" id="WP_102994820.1">
    <property type="nucleotide sequence ID" value="NZ_CP025938.1"/>
</dbReference>
<protein>
    <submittedName>
        <fullName evidence="1">Uncharacterized protein</fullName>
    </submittedName>
</protein>
<dbReference type="Proteomes" id="UP000236592">
    <property type="component" value="Chromosome"/>
</dbReference>
<evidence type="ECO:0000313" key="1">
    <source>
        <dbReference type="EMBL" id="AUS04742.1"/>
    </source>
</evidence>
<dbReference type="AlphaFoldDB" id="A0A2I7SFQ3"/>
<name>A0A2I7SFQ3_9FLAO</name>
<organism evidence="1 2">
    <name type="scientific">Pseudotamlana carrageenivorans</name>
    <dbReference type="NCBI Taxonomy" id="2069432"/>
    <lineage>
        <taxon>Bacteria</taxon>
        <taxon>Pseudomonadati</taxon>
        <taxon>Bacteroidota</taxon>
        <taxon>Flavobacteriia</taxon>
        <taxon>Flavobacteriales</taxon>
        <taxon>Flavobacteriaceae</taxon>
        <taxon>Pseudotamlana</taxon>
    </lineage>
</organism>
<reference evidence="2" key="1">
    <citation type="submission" date="2018-01" db="EMBL/GenBank/DDBJ databases">
        <title>Complete genome of Tamlana sp. UJ94.</title>
        <authorList>
            <person name="Jung J."/>
            <person name="Chung D."/>
            <person name="Bae S.S."/>
            <person name="Baek K."/>
        </authorList>
    </citation>
    <scope>NUCLEOTIDE SEQUENCE [LARGE SCALE GENOMIC DNA]</scope>
    <source>
        <strain evidence="2">UJ94</strain>
    </source>
</reference>
<dbReference type="KEGG" id="taj:C1A40_04300"/>
<gene>
    <name evidence="1" type="ORF">C1A40_04300</name>
</gene>
<dbReference type="EMBL" id="CP025938">
    <property type="protein sequence ID" value="AUS04742.1"/>
    <property type="molecule type" value="Genomic_DNA"/>
</dbReference>